<name>A0A0A2XN93_9PAST</name>
<keyword evidence="2 3" id="KW-0690">Ribosome biogenesis</keyword>
<feature type="compositionally biased region" description="Basic and acidic residues" evidence="4">
    <location>
        <begin position="9"/>
        <end position="23"/>
    </location>
</feature>
<dbReference type="InterPro" id="IPR007336">
    <property type="entry name" value="YihI"/>
</dbReference>
<proteinExistence type="inferred from homology"/>
<sequence>MSRQKKTRKISDLMPARKQDKTDISSTKKGKKPTRYELDNKAWEEKRKKKHKGRPSGSRYANAEKADMIVENVKKDPRVGSRKKIPLIVEEVNQQQNRSVEPIEIVIRPKKERSAEQELFELENNEILNQLLDQLEAGAKLSKKDQEFVDQCLDRIDELMAELGIEPEDDDEQDLYHQFEKININQFK</sequence>
<dbReference type="RefSeq" id="WP_021461592.1">
    <property type="nucleotide sequence ID" value="NZ_JPXY01000012.1"/>
</dbReference>
<accession>A0A0A2XN93</accession>
<organism evidence="5 6">
    <name type="scientific">Gallibacterium genomosp. 2</name>
    <dbReference type="NCBI Taxonomy" id="155517"/>
    <lineage>
        <taxon>Bacteria</taxon>
        <taxon>Pseudomonadati</taxon>
        <taxon>Pseudomonadota</taxon>
        <taxon>Gammaproteobacteria</taxon>
        <taxon>Pasteurellales</taxon>
        <taxon>Pasteurellaceae</taxon>
        <taxon>Gallibacterium</taxon>
    </lineage>
</organism>
<comment type="function">
    <text evidence="3">A GTPase-activating protein (GAP) that modifies Der/EngA GTPase function. May play a role in ribosome biogenesis.</text>
</comment>
<evidence type="ECO:0000313" key="5">
    <source>
        <dbReference type="EMBL" id="KGQ33831.1"/>
    </source>
</evidence>
<comment type="similarity">
    <text evidence="3">Belongs to the YihI family.</text>
</comment>
<keyword evidence="5" id="KW-0808">Transferase</keyword>
<dbReference type="Pfam" id="PF04220">
    <property type="entry name" value="YihI"/>
    <property type="match status" value="1"/>
</dbReference>
<feature type="compositionally biased region" description="Basic and acidic residues" evidence="4">
    <location>
        <begin position="34"/>
        <end position="46"/>
    </location>
</feature>
<dbReference type="GO" id="GO:0005096">
    <property type="term" value="F:GTPase activator activity"/>
    <property type="evidence" value="ECO:0007669"/>
    <property type="project" value="UniProtKB-KW"/>
</dbReference>
<dbReference type="NCBIfam" id="NF003560">
    <property type="entry name" value="PRK05244.1-1"/>
    <property type="match status" value="1"/>
</dbReference>
<evidence type="ECO:0000256" key="3">
    <source>
        <dbReference type="HAMAP-Rule" id="MF_01058"/>
    </source>
</evidence>
<evidence type="ECO:0000256" key="4">
    <source>
        <dbReference type="SAM" id="MobiDB-lite"/>
    </source>
</evidence>
<dbReference type="AlphaFoldDB" id="A0A0A2XN93"/>
<dbReference type="GO" id="GO:0008483">
    <property type="term" value="F:transaminase activity"/>
    <property type="evidence" value="ECO:0007669"/>
    <property type="project" value="UniProtKB-KW"/>
</dbReference>
<keyword evidence="1 3" id="KW-0343">GTPase activation</keyword>
<dbReference type="Proteomes" id="UP000030418">
    <property type="component" value="Unassembled WGS sequence"/>
</dbReference>
<dbReference type="EMBL" id="JPXY01000012">
    <property type="protein sequence ID" value="KGQ33831.1"/>
    <property type="molecule type" value="Genomic_DNA"/>
</dbReference>
<keyword evidence="5" id="KW-0032">Aminotransferase</keyword>
<evidence type="ECO:0000256" key="1">
    <source>
        <dbReference type="ARBA" id="ARBA00022468"/>
    </source>
</evidence>
<protein>
    <recommendedName>
        <fullName evidence="3">Der GTPase-activating protein YihI</fullName>
    </recommendedName>
</protein>
<evidence type="ECO:0000313" key="6">
    <source>
        <dbReference type="Proteomes" id="UP000030418"/>
    </source>
</evidence>
<evidence type="ECO:0000256" key="2">
    <source>
        <dbReference type="ARBA" id="ARBA00022517"/>
    </source>
</evidence>
<dbReference type="HAMAP" id="MF_01058">
    <property type="entry name" value="GAP_YihI"/>
    <property type="match status" value="1"/>
</dbReference>
<keyword evidence="6" id="KW-1185">Reference proteome</keyword>
<comment type="caution">
    <text evidence="5">The sequence shown here is derived from an EMBL/GenBank/DDBJ whole genome shotgun (WGS) entry which is preliminary data.</text>
</comment>
<reference evidence="5 6" key="1">
    <citation type="submission" date="2014-08" db="EMBL/GenBank/DDBJ databases">
        <title>Chaperone-usher fimbriae in a diverse selection of Gallibacterium genomes.</title>
        <authorList>
            <person name="Kudirkiene E."/>
            <person name="Bager R.J."/>
            <person name="Johnson T.J."/>
            <person name="Bojesen A.M."/>
        </authorList>
    </citation>
    <scope>NUCLEOTIDE SEQUENCE [LARGE SCALE GENOMIC DNA]</scope>
    <source>
        <strain evidence="5 6">CCM5976</strain>
    </source>
</reference>
<comment type="subunit">
    <text evidence="3">Interacts with Der.</text>
</comment>
<feature type="region of interest" description="Disordered" evidence="4">
    <location>
        <begin position="1"/>
        <end position="63"/>
    </location>
</feature>
<gene>
    <name evidence="3" type="primary">yihI</name>
    <name evidence="5" type="ORF">P375_02130</name>
</gene>
<dbReference type="GO" id="GO:0042254">
    <property type="term" value="P:ribosome biogenesis"/>
    <property type="evidence" value="ECO:0007669"/>
    <property type="project" value="UniProtKB-KW"/>
</dbReference>